<evidence type="ECO:0000313" key="1">
    <source>
        <dbReference type="EMBL" id="MBF8436946.1"/>
    </source>
</evidence>
<dbReference type="RefSeq" id="WP_270453874.1">
    <property type="nucleotide sequence ID" value="NZ_JADPIE010000004.1"/>
</dbReference>
<name>A0A931F7R1_9FIRM</name>
<protein>
    <submittedName>
        <fullName evidence="1">NAD(P)H-dependent oxidoreductase subunit E</fullName>
    </submittedName>
</protein>
<dbReference type="Proteomes" id="UP000621436">
    <property type="component" value="Unassembled WGS sequence"/>
</dbReference>
<sequence length="87" mass="9417">MIEVSICVGSSCHLKGAPEVVNIFKKLHKEYELTDKVHLKASFCQGHCTNGVAVNIDGETIIGVNPENAPIKFKEYLIEGDSSGSIN</sequence>
<dbReference type="EMBL" id="JADPIE010000004">
    <property type="protein sequence ID" value="MBF8436946.1"/>
    <property type="molecule type" value="Genomic_DNA"/>
</dbReference>
<proteinExistence type="predicted"/>
<evidence type="ECO:0000313" key="2">
    <source>
        <dbReference type="Proteomes" id="UP000621436"/>
    </source>
</evidence>
<dbReference type="AlphaFoldDB" id="A0A931F7R1"/>
<dbReference type="InterPro" id="IPR036249">
    <property type="entry name" value="Thioredoxin-like_sf"/>
</dbReference>
<organism evidence="1 2">
    <name type="scientific">Halonatronomonas betaini</name>
    <dbReference type="NCBI Taxonomy" id="2778430"/>
    <lineage>
        <taxon>Bacteria</taxon>
        <taxon>Bacillati</taxon>
        <taxon>Bacillota</taxon>
        <taxon>Clostridia</taxon>
        <taxon>Halanaerobiales</taxon>
        <taxon>Halarsenatibacteraceae</taxon>
        <taxon>Halonatronomonas</taxon>
    </lineage>
</organism>
<comment type="caution">
    <text evidence="1">The sequence shown here is derived from an EMBL/GenBank/DDBJ whole genome shotgun (WGS) entry which is preliminary data.</text>
</comment>
<keyword evidence="2" id="KW-1185">Reference proteome</keyword>
<reference evidence="1" key="1">
    <citation type="submission" date="2020-11" db="EMBL/GenBank/DDBJ databases">
        <title>Halonatronomonas betainensis gen. nov., sp. nov. a novel haloalkaliphilic representative of the family Halanaerobiacae capable of betaine degradation.</title>
        <authorList>
            <person name="Boltyanskaya Y."/>
            <person name="Kevbrin V."/>
            <person name="Detkova E."/>
            <person name="Grouzdev D.S."/>
            <person name="Koziaeva V."/>
            <person name="Zhilina T."/>
        </authorList>
    </citation>
    <scope>NUCLEOTIDE SEQUENCE</scope>
    <source>
        <strain evidence="1">Z-7014</strain>
    </source>
</reference>
<dbReference type="CDD" id="cd02980">
    <property type="entry name" value="TRX_Fd_family"/>
    <property type="match status" value="1"/>
</dbReference>
<dbReference type="Gene3D" id="3.40.30.10">
    <property type="entry name" value="Glutaredoxin"/>
    <property type="match status" value="1"/>
</dbReference>
<dbReference type="Pfam" id="PF01257">
    <property type="entry name" value="2Fe-2S_thioredx"/>
    <property type="match status" value="1"/>
</dbReference>
<gene>
    <name evidence="1" type="ORF">I0Q91_07655</name>
</gene>
<dbReference type="SUPFAM" id="SSF52833">
    <property type="entry name" value="Thioredoxin-like"/>
    <property type="match status" value="1"/>
</dbReference>
<accession>A0A931F7R1</accession>